<organism evidence="3 4">
    <name type="scientific">Penicillium cosmopolitanum</name>
    <dbReference type="NCBI Taxonomy" id="1131564"/>
    <lineage>
        <taxon>Eukaryota</taxon>
        <taxon>Fungi</taxon>
        <taxon>Dikarya</taxon>
        <taxon>Ascomycota</taxon>
        <taxon>Pezizomycotina</taxon>
        <taxon>Eurotiomycetes</taxon>
        <taxon>Eurotiomycetidae</taxon>
        <taxon>Eurotiales</taxon>
        <taxon>Aspergillaceae</taxon>
        <taxon>Penicillium</taxon>
    </lineage>
</organism>
<dbReference type="PANTHER" id="PTHR40621:SF6">
    <property type="entry name" value="AP-1-LIKE TRANSCRIPTION FACTOR YAP1-RELATED"/>
    <property type="match status" value="1"/>
</dbReference>
<dbReference type="GeneID" id="81375074"/>
<name>A0A9W9VT54_9EURO</name>
<dbReference type="OrthoDB" id="2590011at2759"/>
<dbReference type="InterPro" id="IPR046347">
    <property type="entry name" value="bZIP_sf"/>
</dbReference>
<dbReference type="PANTHER" id="PTHR40621">
    <property type="entry name" value="TRANSCRIPTION FACTOR KAPC-RELATED"/>
    <property type="match status" value="1"/>
</dbReference>
<dbReference type="AlphaFoldDB" id="A0A9W9VT54"/>
<gene>
    <name evidence="3" type="ORF">N7509_011457</name>
</gene>
<sequence>MIGTRHSFPITGDTSSTLFKRREQLRKAQRTHRLRKDQYFKNLESEVLRLRKNEVNLVIQVQKLRTQVNVLQDIVDKREQSVLSVPFCGLMEIENIGADPTAANALFQSHGDVKDGISSWGPKAEMGFEGTDPSVDLTSETISNHMMSDQSPNIHGQLIGSTNSQQPDRYFRPPTLISPAQQTDSQSRCAEHPFKQSMTDMGMEFVLALEQPCLPHLERQPDKSNGHALLASATLVHPHKHLRTPSTLSKHASSPQNPGFIFDKLLALSEELVLDDELSPTQAWCYIVQQSWSNKLDLAILRDLIASLSKLINCHGFGAVMRRDAFEAILVQTSPTISQVVEKRQVY</sequence>
<dbReference type="GO" id="GO:0001228">
    <property type="term" value="F:DNA-binding transcription activator activity, RNA polymerase II-specific"/>
    <property type="evidence" value="ECO:0007669"/>
    <property type="project" value="TreeGrafter"/>
</dbReference>
<dbReference type="GO" id="GO:0000976">
    <property type="term" value="F:transcription cis-regulatory region binding"/>
    <property type="evidence" value="ECO:0007669"/>
    <property type="project" value="InterPro"/>
</dbReference>
<evidence type="ECO:0000256" key="1">
    <source>
        <dbReference type="ARBA" id="ARBA00004123"/>
    </source>
</evidence>
<dbReference type="InterPro" id="IPR050936">
    <property type="entry name" value="AP-1-like"/>
</dbReference>
<dbReference type="CDD" id="cd14688">
    <property type="entry name" value="bZIP_YAP"/>
    <property type="match status" value="1"/>
</dbReference>
<reference evidence="3" key="2">
    <citation type="journal article" date="2023" name="IMA Fungus">
        <title>Comparative genomic study of the Penicillium genus elucidates a diverse pangenome and 15 lateral gene transfer events.</title>
        <authorList>
            <person name="Petersen C."/>
            <person name="Sorensen T."/>
            <person name="Nielsen M.R."/>
            <person name="Sondergaard T.E."/>
            <person name="Sorensen J.L."/>
            <person name="Fitzpatrick D.A."/>
            <person name="Frisvad J.C."/>
            <person name="Nielsen K.L."/>
        </authorList>
    </citation>
    <scope>NUCLEOTIDE SEQUENCE</scope>
    <source>
        <strain evidence="3">IBT 29677</strain>
    </source>
</reference>
<protein>
    <recommendedName>
        <fullName evidence="5">BZIP domain-containing protein</fullName>
    </recommendedName>
</protein>
<evidence type="ECO:0000313" key="3">
    <source>
        <dbReference type="EMBL" id="KAJ5388916.1"/>
    </source>
</evidence>
<dbReference type="RefSeq" id="XP_056486714.1">
    <property type="nucleotide sequence ID" value="XM_056636094.1"/>
</dbReference>
<comment type="caution">
    <text evidence="3">The sequence shown here is derived from an EMBL/GenBank/DDBJ whole genome shotgun (WGS) entry which is preliminary data.</text>
</comment>
<dbReference type="EMBL" id="JAPZBU010000009">
    <property type="protein sequence ID" value="KAJ5388916.1"/>
    <property type="molecule type" value="Genomic_DNA"/>
</dbReference>
<keyword evidence="2" id="KW-0539">Nucleus</keyword>
<dbReference type="Proteomes" id="UP001147747">
    <property type="component" value="Unassembled WGS sequence"/>
</dbReference>
<evidence type="ECO:0000313" key="4">
    <source>
        <dbReference type="Proteomes" id="UP001147747"/>
    </source>
</evidence>
<dbReference type="GO" id="GO:0090575">
    <property type="term" value="C:RNA polymerase II transcription regulator complex"/>
    <property type="evidence" value="ECO:0007669"/>
    <property type="project" value="TreeGrafter"/>
</dbReference>
<comment type="subcellular location">
    <subcellularLocation>
        <location evidence="1">Nucleus</location>
    </subcellularLocation>
</comment>
<dbReference type="Gene3D" id="1.20.5.170">
    <property type="match status" value="1"/>
</dbReference>
<proteinExistence type="predicted"/>
<reference evidence="3" key="1">
    <citation type="submission" date="2022-12" db="EMBL/GenBank/DDBJ databases">
        <authorList>
            <person name="Petersen C."/>
        </authorList>
    </citation>
    <scope>NUCLEOTIDE SEQUENCE</scope>
    <source>
        <strain evidence="3">IBT 29677</strain>
    </source>
</reference>
<dbReference type="SUPFAM" id="SSF57959">
    <property type="entry name" value="Leucine zipper domain"/>
    <property type="match status" value="1"/>
</dbReference>
<evidence type="ECO:0000256" key="2">
    <source>
        <dbReference type="ARBA" id="ARBA00023242"/>
    </source>
</evidence>
<keyword evidence="4" id="KW-1185">Reference proteome</keyword>
<accession>A0A9W9VT54</accession>
<evidence type="ECO:0008006" key="5">
    <source>
        <dbReference type="Google" id="ProtNLM"/>
    </source>
</evidence>